<feature type="transmembrane region" description="Helical" evidence="5">
    <location>
        <begin position="219"/>
        <end position="237"/>
    </location>
</feature>
<feature type="transmembrane region" description="Helical" evidence="5">
    <location>
        <begin position="116"/>
        <end position="136"/>
    </location>
</feature>
<evidence type="ECO:0000259" key="6">
    <source>
        <dbReference type="PROSITE" id="PS51006"/>
    </source>
</evidence>
<comment type="caution">
    <text evidence="7">The sequence shown here is derived from an EMBL/GenBank/DDBJ whole genome shotgun (WGS) entry which is preliminary data.</text>
</comment>
<dbReference type="PANTHER" id="PTHR43317">
    <property type="entry name" value="THERMOSPERMINE SYNTHASE ACAULIS5"/>
    <property type="match status" value="1"/>
</dbReference>
<accession>A0A9D0ZCB4</accession>
<dbReference type="Gene3D" id="1.20.1250.20">
    <property type="entry name" value="MFS general substrate transporter like domains"/>
    <property type="match status" value="1"/>
</dbReference>
<evidence type="ECO:0000256" key="4">
    <source>
        <dbReference type="PROSITE-ProRule" id="PRU00354"/>
    </source>
</evidence>
<evidence type="ECO:0000256" key="5">
    <source>
        <dbReference type="SAM" id="Phobius"/>
    </source>
</evidence>
<dbReference type="EMBL" id="DVGA01000018">
    <property type="protein sequence ID" value="HIQ77878.1"/>
    <property type="molecule type" value="Genomic_DNA"/>
</dbReference>
<feature type="transmembrane region" description="Helical" evidence="5">
    <location>
        <begin position="13"/>
        <end position="33"/>
    </location>
</feature>
<dbReference type="PROSITE" id="PS51006">
    <property type="entry name" value="PABS_2"/>
    <property type="match status" value="1"/>
</dbReference>
<name>A0A9D0ZCB4_9FIRM</name>
<reference evidence="7" key="1">
    <citation type="submission" date="2020-10" db="EMBL/GenBank/DDBJ databases">
        <authorList>
            <person name="Gilroy R."/>
        </authorList>
    </citation>
    <scope>NUCLEOTIDE SEQUENCE</scope>
    <source>
        <strain evidence="7">ChiBcolR7-354</strain>
    </source>
</reference>
<feature type="transmembrane region" description="Helical" evidence="5">
    <location>
        <begin position="45"/>
        <end position="65"/>
    </location>
</feature>
<reference evidence="7" key="2">
    <citation type="journal article" date="2021" name="PeerJ">
        <title>Extensive microbial diversity within the chicken gut microbiome revealed by metagenomics and culture.</title>
        <authorList>
            <person name="Gilroy R."/>
            <person name="Ravi A."/>
            <person name="Getino M."/>
            <person name="Pursley I."/>
            <person name="Horton D.L."/>
            <person name="Alikhan N.F."/>
            <person name="Baker D."/>
            <person name="Gharbi K."/>
            <person name="Hall N."/>
            <person name="Watson M."/>
            <person name="Adriaenssens E.M."/>
            <person name="Foster-Nyarko E."/>
            <person name="Jarju S."/>
            <person name="Secka A."/>
            <person name="Antonio M."/>
            <person name="Oren A."/>
            <person name="Chaudhuri R.R."/>
            <person name="La Ragione R."/>
            <person name="Hildebrand F."/>
            <person name="Pallen M.J."/>
        </authorList>
    </citation>
    <scope>NUCLEOTIDE SEQUENCE</scope>
    <source>
        <strain evidence="7">ChiBcolR7-354</strain>
    </source>
</reference>
<evidence type="ECO:0000256" key="3">
    <source>
        <dbReference type="ARBA" id="ARBA00023115"/>
    </source>
</evidence>
<protein>
    <submittedName>
        <fullName evidence="7">Fused MFS/spermidine synthase</fullName>
    </submittedName>
</protein>
<dbReference type="AlphaFoldDB" id="A0A9D0ZCB4"/>
<dbReference type="Pfam" id="PF01564">
    <property type="entry name" value="Spermine_synth"/>
    <property type="match status" value="1"/>
</dbReference>
<gene>
    <name evidence="7" type="ORF">IAB77_01305</name>
</gene>
<evidence type="ECO:0000256" key="2">
    <source>
        <dbReference type="ARBA" id="ARBA00022679"/>
    </source>
</evidence>
<feature type="transmembrane region" description="Helical" evidence="5">
    <location>
        <begin position="190"/>
        <end position="207"/>
    </location>
</feature>
<dbReference type="NCBIfam" id="NF037959">
    <property type="entry name" value="MFS_SpdSyn"/>
    <property type="match status" value="1"/>
</dbReference>
<evidence type="ECO:0000313" key="8">
    <source>
        <dbReference type="Proteomes" id="UP000824262"/>
    </source>
</evidence>
<dbReference type="InterPro" id="IPR029063">
    <property type="entry name" value="SAM-dependent_MTases_sf"/>
</dbReference>
<feature type="transmembrane region" description="Helical" evidence="5">
    <location>
        <begin position="163"/>
        <end position="184"/>
    </location>
</feature>
<dbReference type="PANTHER" id="PTHR43317:SF1">
    <property type="entry name" value="THERMOSPERMINE SYNTHASE ACAULIS5"/>
    <property type="match status" value="1"/>
</dbReference>
<evidence type="ECO:0000313" key="7">
    <source>
        <dbReference type="EMBL" id="HIQ77878.1"/>
    </source>
</evidence>
<dbReference type="GO" id="GO:0006596">
    <property type="term" value="P:polyamine biosynthetic process"/>
    <property type="evidence" value="ECO:0007669"/>
    <property type="project" value="UniProtKB-UniRule"/>
</dbReference>
<dbReference type="SUPFAM" id="SSF53335">
    <property type="entry name" value="S-adenosyl-L-methionine-dependent methyltransferases"/>
    <property type="match status" value="1"/>
</dbReference>
<dbReference type="InterPro" id="IPR030374">
    <property type="entry name" value="PABS"/>
</dbReference>
<comment type="similarity">
    <text evidence="1">Belongs to the spermidine/spermine synthase family.</text>
</comment>
<organism evidence="7 8">
    <name type="scientific">Candidatus Scatomorpha intestinavium</name>
    <dbReference type="NCBI Taxonomy" id="2840922"/>
    <lineage>
        <taxon>Bacteria</taxon>
        <taxon>Bacillati</taxon>
        <taxon>Bacillota</taxon>
        <taxon>Clostridia</taxon>
        <taxon>Eubacteriales</taxon>
        <taxon>Candidatus Scatomorpha</taxon>
    </lineage>
</organism>
<dbReference type="Proteomes" id="UP000824262">
    <property type="component" value="Unassembled WGS sequence"/>
</dbReference>
<keyword evidence="2 4" id="KW-0808">Transferase</keyword>
<feature type="active site" description="Proton acceptor" evidence="4">
    <location>
        <position position="373"/>
    </location>
</feature>
<feature type="domain" description="PABS" evidence="6">
    <location>
        <begin position="224"/>
        <end position="457"/>
    </location>
</feature>
<proteinExistence type="inferred from homology"/>
<dbReference type="InterPro" id="IPR036259">
    <property type="entry name" value="MFS_trans_sf"/>
</dbReference>
<dbReference type="GO" id="GO:0016740">
    <property type="term" value="F:transferase activity"/>
    <property type="evidence" value="ECO:0007669"/>
    <property type="project" value="UniProtKB-UniRule"/>
</dbReference>
<dbReference type="Gene3D" id="3.40.50.150">
    <property type="entry name" value="Vaccinia Virus protein VP39"/>
    <property type="match status" value="1"/>
</dbReference>
<keyword evidence="5" id="KW-0472">Membrane</keyword>
<keyword evidence="5" id="KW-0812">Transmembrane</keyword>
<evidence type="ECO:0000256" key="1">
    <source>
        <dbReference type="ARBA" id="ARBA00007867"/>
    </source>
</evidence>
<dbReference type="CDD" id="cd02440">
    <property type="entry name" value="AdoMet_MTases"/>
    <property type="match status" value="1"/>
</dbReference>
<sequence length="529" mass="58172">MENKSAPVMGRKLFLYATSFFSGMSVMAIELGASRLLAPYFSSSQIVWTVIIGTIMIAMAIGNVWGGRSADKHPEPERLFKRLLLVAIWTALIPFAGRYVIAGVSGLLALFVHSNFLVWASLCSCLVLFVFPLMLLGTVSPSLMKYTTDSLDDNGKTLGELEALNTIGSIIGTFLPTFVTIPAVGTARTFLIFAAILAIISLAFFISRRRWIARGAVSAAVITALIFTPVNYSFAFWDSGDIVLEDESIYNYLQVTENESRIALSTNVAFGVQSIKMKSGNMTGMYYDYALAAPLMAENAQDVLILGLGTGTFAEQCLEYFPGCNVTGVEIDEKIVNISREYFDLPEEVNAVVGDGRAWLTASEDSYDVIMVDAYQDITIPFQMSSVEFFTEVYEHLNPGGVMVVNMSMRSESEGSMNEYLIDTIASVFPHVYTVRVSAGTNLELFATADRDALARFRERYPSEPEEYAAIMQRVDENLVTVEGGDYILTDDKAPVELLGMRVLDEIIAGELDILRDQIAEDGIMSLLS</sequence>
<feature type="transmembrane region" description="Helical" evidence="5">
    <location>
        <begin position="86"/>
        <end position="110"/>
    </location>
</feature>
<keyword evidence="5" id="KW-1133">Transmembrane helix</keyword>
<keyword evidence="3 4" id="KW-0620">Polyamine biosynthesis</keyword>